<sequence>MKAFEFLNKNKDQNHYIKLGITMVLDKGLSPEFLKDYLKVCGDYISFVKFGWGISAVQDREIVKEKIKIYKRYGIEAYPGGTLFEVCFSKGLFEEYLIECMDLGFDALEISNGSIDLSLKDRKEVIMEAKDRGFTLLTEVGKKSIEEDRKITTSERINLINQDLEAGADYVIIEGRESGKSIGLFDNMGNIKVDEFSTLINSTPVEKLIFEAPQKNQQVYFILNIGSNVNLGNISYDEVISLETLRRGLRGDTLGKVDI</sequence>
<dbReference type="GO" id="GO:0043817">
    <property type="term" value="F:phosphosulfolactate synthase activity"/>
    <property type="evidence" value="ECO:0007669"/>
    <property type="project" value="UniProtKB-UniRule"/>
</dbReference>
<organism evidence="3 4">
    <name type="scientific">Methanothermococcus okinawensis</name>
    <dbReference type="NCBI Taxonomy" id="155863"/>
    <lineage>
        <taxon>Archaea</taxon>
        <taxon>Methanobacteriati</taxon>
        <taxon>Methanobacteriota</taxon>
        <taxon>Methanomada group</taxon>
        <taxon>Methanococci</taxon>
        <taxon>Methanococcales</taxon>
        <taxon>Methanococcaceae</taxon>
        <taxon>Methanothermococcus</taxon>
    </lineage>
</organism>
<dbReference type="Gene3D" id="3.20.20.70">
    <property type="entry name" value="Aldolase class I"/>
    <property type="match status" value="1"/>
</dbReference>
<keyword evidence="3" id="KW-0456">Lyase</keyword>
<dbReference type="InterPro" id="IPR022370">
    <property type="entry name" value="Arch_ComA"/>
</dbReference>
<dbReference type="InterPro" id="IPR013785">
    <property type="entry name" value="Aldolase_TIM"/>
</dbReference>
<dbReference type="GO" id="GO:0019295">
    <property type="term" value="P:coenzyme M biosynthetic process"/>
    <property type="evidence" value="ECO:0007669"/>
    <property type="project" value="InterPro"/>
</dbReference>
<proteinExistence type="inferred from homology"/>
<accession>A0A832YXJ0</accession>
<dbReference type="NCBIfam" id="TIGR03849">
    <property type="entry name" value="arch_ComA"/>
    <property type="match status" value="1"/>
</dbReference>
<dbReference type="InterPro" id="IPR003830">
    <property type="entry name" value="ComA_synth"/>
</dbReference>
<dbReference type="Proteomes" id="UP000605144">
    <property type="component" value="Unassembled WGS sequence"/>
</dbReference>
<dbReference type="EC" id="4.4.1.19" evidence="2"/>
<dbReference type="SUPFAM" id="SSF102110">
    <property type="entry name" value="(2r)-phospho-3-sulfolactate synthase ComA"/>
    <property type="match status" value="1"/>
</dbReference>
<dbReference type="PANTHER" id="PTHR48413:SF1">
    <property type="entry name" value="PROTEIN HEAT-STRESS-ASSOCIATED 32"/>
    <property type="match status" value="1"/>
</dbReference>
<dbReference type="EMBL" id="DQSV01000089">
    <property type="protein sequence ID" value="HIP17545.1"/>
    <property type="molecule type" value="Genomic_DNA"/>
</dbReference>
<evidence type="ECO:0000256" key="2">
    <source>
        <dbReference type="NCBIfam" id="TIGR03849"/>
    </source>
</evidence>
<gene>
    <name evidence="3" type="primary">comA</name>
    <name evidence="3" type="ORF">EYG76_04535</name>
</gene>
<comment type="caution">
    <text evidence="3">The sequence shown here is derived from an EMBL/GenBank/DDBJ whole genome shotgun (WGS) entry which is preliminary data.</text>
</comment>
<protein>
    <recommendedName>
        <fullName evidence="2">Phosphosulfolactate synthase</fullName>
        <ecNumber evidence="2">4.4.1.19</ecNumber>
    </recommendedName>
</protein>
<evidence type="ECO:0000313" key="3">
    <source>
        <dbReference type="EMBL" id="HIP17545.1"/>
    </source>
</evidence>
<name>A0A832YXJ0_9EURY</name>
<evidence type="ECO:0000313" key="4">
    <source>
        <dbReference type="Proteomes" id="UP000605144"/>
    </source>
</evidence>
<evidence type="ECO:0000256" key="1">
    <source>
        <dbReference type="ARBA" id="ARBA00010424"/>
    </source>
</evidence>
<dbReference type="PANTHER" id="PTHR48413">
    <property type="match status" value="1"/>
</dbReference>
<dbReference type="Pfam" id="PF02679">
    <property type="entry name" value="ComA"/>
    <property type="match status" value="1"/>
</dbReference>
<dbReference type="AlphaFoldDB" id="A0A832YXJ0"/>
<reference evidence="3" key="1">
    <citation type="journal article" date="2020" name="ISME J.">
        <title>Gammaproteobacteria mediating utilization of methyl-, sulfur- and petroleum organic compounds in deep ocean hydrothermal plumes.</title>
        <authorList>
            <person name="Zhou Z."/>
            <person name="Liu Y."/>
            <person name="Pan J."/>
            <person name="Cron B.R."/>
            <person name="Toner B.M."/>
            <person name="Anantharaman K."/>
            <person name="Breier J.A."/>
            <person name="Dick G.J."/>
            <person name="Li M."/>
        </authorList>
    </citation>
    <scope>NUCLEOTIDE SEQUENCE</scope>
    <source>
        <strain evidence="3">SZUA-1385</strain>
    </source>
</reference>
<comment type="similarity">
    <text evidence="1">Belongs to the phosphosulfolactate synthase family.</text>
</comment>
<dbReference type="InterPro" id="IPR036112">
    <property type="entry name" value="ComA_synth_sf"/>
</dbReference>